<dbReference type="HOGENOM" id="CLU_1992295_0_0_1"/>
<protein>
    <submittedName>
        <fullName evidence="1">Uncharacterized protein</fullName>
    </submittedName>
</protein>
<keyword evidence="2" id="KW-1185">Reference proteome</keyword>
<gene>
    <name evidence="1" type="ORF">PVAR5_3340</name>
</gene>
<proteinExistence type="predicted"/>
<reference evidence="2" key="1">
    <citation type="journal article" date="2014" name="Genome Announc.">
        <title>Draft genome sequence of the formaldehyde-resistant fungus Byssochlamys spectabilis No. 5 (anamorph Paecilomyces variotii No. 5) (NBRC109023).</title>
        <authorList>
            <person name="Oka T."/>
            <person name="Ekino K."/>
            <person name="Fukuda K."/>
            <person name="Nomura Y."/>
        </authorList>
    </citation>
    <scope>NUCLEOTIDE SEQUENCE [LARGE SCALE GENOMIC DNA]</scope>
    <source>
        <strain evidence="2">No. 5 / NBRC 109023</strain>
    </source>
</reference>
<dbReference type="Proteomes" id="UP000018001">
    <property type="component" value="Unassembled WGS sequence"/>
</dbReference>
<evidence type="ECO:0000313" key="2">
    <source>
        <dbReference type="Proteomes" id="UP000018001"/>
    </source>
</evidence>
<dbReference type="EMBL" id="BAUL01000098">
    <property type="protein sequence ID" value="GAD94711.1"/>
    <property type="molecule type" value="Genomic_DNA"/>
</dbReference>
<name>V5FY87_BYSSN</name>
<dbReference type="AlphaFoldDB" id="V5FY87"/>
<organism evidence="1 2">
    <name type="scientific">Byssochlamys spectabilis (strain No. 5 / NBRC 109023)</name>
    <name type="common">Paecilomyces variotii</name>
    <dbReference type="NCBI Taxonomy" id="1356009"/>
    <lineage>
        <taxon>Eukaryota</taxon>
        <taxon>Fungi</taxon>
        <taxon>Dikarya</taxon>
        <taxon>Ascomycota</taxon>
        <taxon>Pezizomycotina</taxon>
        <taxon>Eurotiomycetes</taxon>
        <taxon>Eurotiomycetidae</taxon>
        <taxon>Eurotiales</taxon>
        <taxon>Thermoascaceae</taxon>
        <taxon>Paecilomyces</taxon>
    </lineage>
</organism>
<evidence type="ECO:0000313" key="1">
    <source>
        <dbReference type="EMBL" id="GAD94711.1"/>
    </source>
</evidence>
<dbReference type="InParanoid" id="V5FY87"/>
<accession>V5FY87</accession>
<comment type="caution">
    <text evidence="1">The sequence shown here is derived from an EMBL/GenBank/DDBJ whole genome shotgun (WGS) entry which is preliminary data.</text>
</comment>
<sequence length="125" mass="12661">MGAARDASATGFKQLSLTAHRTLSATSIALASLRSLSNPAIESSLLDDSSFMGLSVSNSSSSASSLIFGCSANLNPFFLENNKEQKESAVASPALAVGFGAEVRALAHSGATVSDVVWLGVLGPS</sequence>